<comment type="similarity">
    <text evidence="3">Belongs to the ku80 family.</text>
</comment>
<evidence type="ECO:0000256" key="7">
    <source>
        <dbReference type="ARBA" id="ARBA00022741"/>
    </source>
</evidence>
<evidence type="ECO:0000259" key="20">
    <source>
        <dbReference type="SMART" id="SM00559"/>
    </source>
</evidence>
<dbReference type="Gene3D" id="1.25.40.240">
    <property type="entry name" value="Ku, C-terminal domain"/>
    <property type="match status" value="1"/>
</dbReference>
<keyword evidence="22" id="KW-1185">Reference proteome</keyword>
<evidence type="ECO:0000256" key="11">
    <source>
        <dbReference type="ARBA" id="ARBA00022840"/>
    </source>
</evidence>
<dbReference type="InterPro" id="IPR014893">
    <property type="entry name" value="Ku_PK_bind"/>
</dbReference>
<comment type="subcellular location">
    <subcellularLocation>
        <location evidence="2">Chromosome</location>
        <location evidence="2">Telomere</location>
    </subcellularLocation>
    <subcellularLocation>
        <location evidence="1">Nucleus</location>
    </subcellularLocation>
</comment>
<name>D5GFX9_TUBMM</name>
<evidence type="ECO:0000256" key="1">
    <source>
        <dbReference type="ARBA" id="ARBA00004123"/>
    </source>
</evidence>
<gene>
    <name evidence="21" type="ORF">GSTUM_00001928001</name>
</gene>
<dbReference type="FunFam" id="1.10.1600.10:FF:000002">
    <property type="entry name" value="X-ray repair cross-complementing protein 5"/>
    <property type="match status" value="1"/>
</dbReference>
<keyword evidence="11" id="KW-0067">ATP-binding</keyword>
<dbReference type="Pfam" id="PF08785">
    <property type="entry name" value="Ku_PK_bind"/>
    <property type="match status" value="1"/>
</dbReference>
<dbReference type="eggNOG" id="KOG2326">
    <property type="taxonomic scope" value="Eukaryota"/>
</dbReference>
<dbReference type="InterPro" id="IPR006164">
    <property type="entry name" value="DNA_bd_Ku70/Ku80"/>
</dbReference>
<evidence type="ECO:0000256" key="12">
    <source>
        <dbReference type="ARBA" id="ARBA00022895"/>
    </source>
</evidence>
<evidence type="ECO:0000313" key="21">
    <source>
        <dbReference type="EMBL" id="CAZ83422.1"/>
    </source>
</evidence>
<evidence type="ECO:0000256" key="2">
    <source>
        <dbReference type="ARBA" id="ARBA00004574"/>
    </source>
</evidence>
<dbReference type="STRING" id="656061.D5GFX9"/>
<dbReference type="GO" id="GO:0000781">
    <property type="term" value="C:chromosome, telomeric region"/>
    <property type="evidence" value="ECO:0007669"/>
    <property type="project" value="UniProtKB-SubCell"/>
</dbReference>
<dbReference type="InParanoid" id="D5GFX9"/>
<protein>
    <recommendedName>
        <fullName evidence="5">ATP-dependent DNA helicase II subunit 2</fullName>
        <ecNumber evidence="4">3.6.4.12</ecNumber>
    </recommendedName>
    <alternativeName>
        <fullName evidence="18">ATP-dependent DNA helicase II subunit Ku80</fullName>
    </alternativeName>
</protein>
<evidence type="ECO:0000256" key="3">
    <source>
        <dbReference type="ARBA" id="ARBA00007726"/>
    </source>
</evidence>
<keyword evidence="14" id="KW-0233">DNA recombination</keyword>
<dbReference type="GO" id="GO:0016787">
    <property type="term" value="F:hydrolase activity"/>
    <property type="evidence" value="ECO:0007669"/>
    <property type="project" value="UniProtKB-KW"/>
</dbReference>
<dbReference type="PANTHER" id="PTHR12604:SF4">
    <property type="entry name" value="X-RAY REPAIR CROSS-COMPLEMENTING PROTEIN 5"/>
    <property type="match status" value="1"/>
</dbReference>
<dbReference type="EMBL" id="FN430225">
    <property type="protein sequence ID" value="CAZ83422.1"/>
    <property type="molecule type" value="Genomic_DNA"/>
</dbReference>
<dbReference type="OMA" id="WAMQYVW"/>
<keyword evidence="16" id="KW-0539">Nucleus</keyword>
<keyword evidence="13" id="KW-0238">DNA-binding</keyword>
<dbReference type="InterPro" id="IPR005161">
    <property type="entry name" value="Ku_N"/>
</dbReference>
<evidence type="ECO:0000256" key="17">
    <source>
        <dbReference type="ARBA" id="ARBA00024890"/>
    </source>
</evidence>
<evidence type="ECO:0000256" key="10">
    <source>
        <dbReference type="ARBA" id="ARBA00022806"/>
    </source>
</evidence>
<dbReference type="GO" id="GO:0003690">
    <property type="term" value="F:double-stranded DNA binding"/>
    <property type="evidence" value="ECO:0007669"/>
    <property type="project" value="TreeGrafter"/>
</dbReference>
<dbReference type="Pfam" id="PF03731">
    <property type="entry name" value="Ku_N"/>
    <property type="match status" value="1"/>
</dbReference>
<evidence type="ECO:0000256" key="14">
    <source>
        <dbReference type="ARBA" id="ARBA00023172"/>
    </source>
</evidence>
<evidence type="ECO:0000256" key="19">
    <source>
        <dbReference type="ARBA" id="ARBA00047995"/>
    </source>
</evidence>
<evidence type="ECO:0000256" key="6">
    <source>
        <dbReference type="ARBA" id="ARBA00022454"/>
    </source>
</evidence>
<dbReference type="InterPro" id="IPR024193">
    <property type="entry name" value="Ku80"/>
</dbReference>
<organism evidence="21 22">
    <name type="scientific">Tuber melanosporum (strain Mel28)</name>
    <name type="common">Perigord black truffle</name>
    <dbReference type="NCBI Taxonomy" id="656061"/>
    <lineage>
        <taxon>Eukaryota</taxon>
        <taxon>Fungi</taxon>
        <taxon>Dikarya</taxon>
        <taxon>Ascomycota</taxon>
        <taxon>Pezizomycotina</taxon>
        <taxon>Pezizomycetes</taxon>
        <taxon>Pezizales</taxon>
        <taxon>Tuberaceae</taxon>
        <taxon>Tuber</taxon>
    </lineage>
</organism>
<dbReference type="InterPro" id="IPR036465">
    <property type="entry name" value="vWFA_dom_sf"/>
</dbReference>
<dbReference type="Gene3D" id="3.40.50.410">
    <property type="entry name" value="von Willebrand factor, type A domain"/>
    <property type="match status" value="1"/>
</dbReference>
<evidence type="ECO:0000256" key="18">
    <source>
        <dbReference type="ARBA" id="ARBA00031847"/>
    </source>
</evidence>
<keyword evidence="7" id="KW-0547">Nucleotide-binding</keyword>
<keyword evidence="15" id="KW-0234">DNA repair</keyword>
<reference evidence="21 22" key="1">
    <citation type="journal article" date="2010" name="Nature">
        <title>Perigord black truffle genome uncovers evolutionary origins and mechanisms of symbiosis.</title>
        <authorList>
            <person name="Martin F."/>
            <person name="Kohler A."/>
            <person name="Murat C."/>
            <person name="Balestrini R."/>
            <person name="Coutinho P.M."/>
            <person name="Jaillon O."/>
            <person name="Montanini B."/>
            <person name="Morin E."/>
            <person name="Noel B."/>
            <person name="Percudani R."/>
            <person name="Porcel B."/>
            <person name="Rubini A."/>
            <person name="Amicucci A."/>
            <person name="Amselem J."/>
            <person name="Anthouard V."/>
            <person name="Arcioni S."/>
            <person name="Artiguenave F."/>
            <person name="Aury J.M."/>
            <person name="Ballario P."/>
            <person name="Bolchi A."/>
            <person name="Brenna A."/>
            <person name="Brun A."/>
            <person name="Buee M."/>
            <person name="Cantarel B."/>
            <person name="Chevalier G."/>
            <person name="Couloux A."/>
            <person name="Da Silva C."/>
            <person name="Denoeud F."/>
            <person name="Duplessis S."/>
            <person name="Ghignone S."/>
            <person name="Hilselberger B."/>
            <person name="Iotti M."/>
            <person name="Marcais B."/>
            <person name="Mello A."/>
            <person name="Miranda M."/>
            <person name="Pacioni G."/>
            <person name="Quesneville H."/>
            <person name="Riccioni C."/>
            <person name="Ruotolo R."/>
            <person name="Splivallo R."/>
            <person name="Stocchi V."/>
            <person name="Tisserant E."/>
            <person name="Viscomi A.R."/>
            <person name="Zambonelli A."/>
            <person name="Zampieri E."/>
            <person name="Henrissat B."/>
            <person name="Lebrun M.H."/>
            <person name="Paolocci F."/>
            <person name="Bonfante P."/>
            <person name="Ottonello S."/>
            <person name="Wincker P."/>
        </authorList>
    </citation>
    <scope>NUCLEOTIDE SEQUENCE [LARGE SCALE GENOMIC DNA]</scope>
    <source>
        <strain evidence="21 22">Mel28</strain>
    </source>
</reference>
<dbReference type="RefSeq" id="XP_002839231.1">
    <property type="nucleotide sequence ID" value="XM_002839185.1"/>
</dbReference>
<dbReference type="GO" id="GO:0005524">
    <property type="term" value="F:ATP binding"/>
    <property type="evidence" value="ECO:0007669"/>
    <property type="project" value="UniProtKB-KW"/>
</dbReference>
<dbReference type="PANTHER" id="PTHR12604">
    <property type="entry name" value="KU AUTOANTIGEN DNA HELICASE"/>
    <property type="match status" value="1"/>
</dbReference>
<dbReference type="HOGENOM" id="CLU_010975_1_1_1"/>
<dbReference type="GO" id="GO:0003684">
    <property type="term" value="F:damaged DNA binding"/>
    <property type="evidence" value="ECO:0007669"/>
    <property type="project" value="InterPro"/>
</dbReference>
<dbReference type="AlphaFoldDB" id="D5GFX9"/>
<keyword evidence="9" id="KW-0378">Hydrolase</keyword>
<dbReference type="GO" id="GO:0000723">
    <property type="term" value="P:telomere maintenance"/>
    <property type="evidence" value="ECO:0007669"/>
    <property type="project" value="InterPro"/>
</dbReference>
<dbReference type="GO" id="GO:0043564">
    <property type="term" value="C:Ku70:Ku80 complex"/>
    <property type="evidence" value="ECO:0007669"/>
    <property type="project" value="InterPro"/>
</dbReference>
<evidence type="ECO:0000256" key="13">
    <source>
        <dbReference type="ARBA" id="ARBA00023125"/>
    </source>
</evidence>
<evidence type="ECO:0000256" key="16">
    <source>
        <dbReference type="ARBA" id="ARBA00023242"/>
    </source>
</evidence>
<evidence type="ECO:0000256" key="4">
    <source>
        <dbReference type="ARBA" id="ARBA00012551"/>
    </source>
</evidence>
<evidence type="ECO:0000256" key="8">
    <source>
        <dbReference type="ARBA" id="ARBA00022763"/>
    </source>
</evidence>
<dbReference type="SUPFAM" id="SSF53300">
    <property type="entry name" value="vWA-like"/>
    <property type="match status" value="1"/>
</dbReference>
<feature type="domain" description="Ku" evidence="20">
    <location>
        <begin position="286"/>
        <end position="391"/>
    </location>
</feature>
<comment type="catalytic activity">
    <reaction evidence="19">
        <text>ATP + H2O = ADP + phosphate + H(+)</text>
        <dbReference type="Rhea" id="RHEA:13065"/>
        <dbReference type="ChEBI" id="CHEBI:15377"/>
        <dbReference type="ChEBI" id="CHEBI:15378"/>
        <dbReference type="ChEBI" id="CHEBI:30616"/>
        <dbReference type="ChEBI" id="CHEBI:43474"/>
        <dbReference type="ChEBI" id="CHEBI:456216"/>
        <dbReference type="EC" id="3.6.4.12"/>
    </reaction>
</comment>
<keyword evidence="8" id="KW-0227">DNA damage</keyword>
<dbReference type="KEGG" id="tml:GSTUM_00001928001"/>
<proteinExistence type="inferred from homology"/>
<comment type="function">
    <text evidence="17">Single-stranded DNA-dependent ATP-dependent helicase. Involved in non-homologous end joining (NHEJ) DNA double strand break repair. DNA-binding is sequence-independent but has a high affinity to nicks in double-stranded DNA and to the ends of duplex DNA. Binds to naturally occurring chromosomal ends, and therefore provides chromosomal end protection. Required also for telomere recombination to repair telomeric ends in the absence of telomerase. KU70, of the KU70/KU80 heterodimer, binds to the stem loop of TLC1, the RNA component of telomerase. Involved in telomere maintenance. Interacts with telomeric repeats and subtelomeric sequences thereby controlling telomere length and protecting against subtelomeric rearrangement. Maintains telomeric chromatin, which is involved in silencing the expression of genes located at the telomere. Required for mating-type switching.</text>
</comment>
<dbReference type="CDD" id="cd00873">
    <property type="entry name" value="KU80"/>
    <property type="match status" value="1"/>
</dbReference>
<dbReference type="FunCoup" id="D5GFX9">
    <property type="interactions" value="128"/>
</dbReference>
<keyword evidence="12" id="KW-0779">Telomere</keyword>
<dbReference type="Gene3D" id="1.10.1600.10">
    <property type="match status" value="1"/>
</dbReference>
<evidence type="ECO:0000313" key="22">
    <source>
        <dbReference type="Proteomes" id="UP000006911"/>
    </source>
</evidence>
<dbReference type="Pfam" id="PF02735">
    <property type="entry name" value="Ku"/>
    <property type="match status" value="1"/>
</dbReference>
<dbReference type="GeneID" id="9181769"/>
<sequence>MADKQATVYVIDLGPTLSRVHPSRGECDLDYALTYIWDKITATMSTGRKTDVIGVVGFRTENTDNAMATADGYENICVLAPISQFLLDHLRDLKRALVPSRGKGKGGDGFSAICIAVDMIMRYCRKLKYIRNIVLVTDGRGEWDDEGCEDIVGQIQEEGINLTALGVDFDDEEYGFVEEGKVPKKARNEKVIKKMVEACNEGGQELGIFGTLAEAISELGKPRLKKIRPKRLRPLSPSTSSDILALLSRNPSVRAPILPKLRGWDPVNARAYQIEDGTTAGGMMDIEKEQMEKGYNYGRTIVPISATDEAITVLETEPGLRIIGFVPVEKYRRYFSMSTTNAIVGAKDNLKASMALSSLIHALFELESLIDVQVPFSEDVRHYRFPPLDKVKTVSGKVLEKHRFLPTPHVEKLMSDYVDKMDLMVANEDEGEPEYATVDETFSPILHRINQIVRWRAVHPDEPLPLAHDILTKYSYPPKTLLGVSTNALQKLIEASDVKRVDPKLAGRKRGREQPAPKSGLDVEALLTSAAPSVPKKAKISSANPIPDFKNKLRTTEDLSDLKEAGKEMLAVLKELIKYSLADANYGRVCEILKVMREEYIEYDEPGIYNIVLQRLKEAIVSEELDGDRMECWDGIRYNRLGLITKGESERVEVDDAAARRFLWG</sequence>
<evidence type="ECO:0000256" key="15">
    <source>
        <dbReference type="ARBA" id="ARBA00023204"/>
    </source>
</evidence>
<dbReference type="Gene3D" id="2.40.290.10">
    <property type="match status" value="1"/>
</dbReference>
<dbReference type="SUPFAM" id="SSF101420">
    <property type="entry name" value="C-terminal domain of Ku80"/>
    <property type="match status" value="1"/>
</dbReference>
<accession>D5GFX9</accession>
<dbReference type="InterPro" id="IPR036494">
    <property type="entry name" value="Ku_C_sf"/>
</dbReference>
<dbReference type="EC" id="3.6.4.12" evidence="4"/>
<keyword evidence="6" id="KW-0158">Chromosome</keyword>
<dbReference type="FunFam" id="3.40.50.410:FF:000073">
    <property type="entry name" value="ATP-dependent DNA helicase II subunit 2"/>
    <property type="match status" value="1"/>
</dbReference>
<dbReference type="GO" id="GO:0003678">
    <property type="term" value="F:DNA helicase activity"/>
    <property type="evidence" value="ECO:0007669"/>
    <property type="project" value="UniProtKB-EC"/>
</dbReference>
<evidence type="ECO:0000256" key="5">
    <source>
        <dbReference type="ARBA" id="ARBA00021792"/>
    </source>
</evidence>
<dbReference type="SMART" id="SM00559">
    <property type="entry name" value="Ku78"/>
    <property type="match status" value="1"/>
</dbReference>
<dbReference type="SUPFAM" id="SSF100939">
    <property type="entry name" value="SPOC domain-like"/>
    <property type="match status" value="1"/>
</dbReference>
<dbReference type="InterPro" id="IPR016194">
    <property type="entry name" value="SPOC-like_C_dom_sf"/>
</dbReference>
<dbReference type="Proteomes" id="UP000006911">
    <property type="component" value="Unassembled WGS sequence"/>
</dbReference>
<dbReference type="GO" id="GO:0006310">
    <property type="term" value="P:DNA recombination"/>
    <property type="evidence" value="ECO:0007669"/>
    <property type="project" value="UniProtKB-KW"/>
</dbReference>
<dbReference type="GO" id="GO:0042162">
    <property type="term" value="F:telomeric DNA binding"/>
    <property type="evidence" value="ECO:0007669"/>
    <property type="project" value="InterPro"/>
</dbReference>
<dbReference type="GO" id="GO:0006303">
    <property type="term" value="P:double-strand break repair via nonhomologous end joining"/>
    <property type="evidence" value="ECO:0007669"/>
    <property type="project" value="InterPro"/>
</dbReference>
<evidence type="ECO:0000256" key="9">
    <source>
        <dbReference type="ARBA" id="ARBA00022801"/>
    </source>
</evidence>
<keyword evidence="10" id="KW-0347">Helicase</keyword>